<evidence type="ECO:0000256" key="4">
    <source>
        <dbReference type="ARBA" id="ARBA00022670"/>
    </source>
</evidence>
<feature type="binding site" evidence="17">
    <location>
        <position position="86"/>
    </location>
    <ligand>
        <name>Zn(2+)</name>
        <dbReference type="ChEBI" id="CHEBI:29105"/>
        <note>catalytic</note>
    </ligand>
</feature>
<evidence type="ECO:0000256" key="5">
    <source>
        <dbReference type="ARBA" id="ARBA00022692"/>
    </source>
</evidence>
<dbReference type="Pfam" id="PF02163">
    <property type="entry name" value="Peptidase_M50"/>
    <property type="match status" value="2"/>
</dbReference>
<sequence>MDGSFEIGKLAGIPIKIHYTFFLIIPIFAIIIGTQIELTVSLVEQVFGLTEPIDTSLITEGFMPYILGVLVSFLLFVGVFLHEMAHSVVALHKGMKVSSITLFILGGASEIETEVSPRPRDELPMAIAGPLMSLFIGLVSEGIAYASLISIPDPAVAGLFFYIFGYLGLLNIILFAFNLLPAFPMDGGRVLRALLAIWLPIEKATRIAAEIGRVVAIIFGIIGLISFNVILILIAVFIYLGAGQEVTMIRYTQLLAGVTVRDAMTTPVTTVSPEMPVTDAMDLMYSTRHLGFPVLEHGNLAGMVTLHDIQTASGIDRDALQVRDIMTQEVITIKPEDDLYDALKILAPNTIGRIPVVENGEVTGIVTRTDILKLMEIREVSGTKTVQSLLKP</sequence>
<keyword evidence="14" id="KW-0028">Amino-acid biosynthesis</keyword>
<evidence type="ECO:0000256" key="7">
    <source>
        <dbReference type="ARBA" id="ARBA00022737"/>
    </source>
</evidence>
<dbReference type="AlphaFoldDB" id="A0A9Q4PVI7"/>
<name>A0A9Q4PVI7_9EURY</name>
<feature type="transmembrane region" description="Helical" evidence="15">
    <location>
        <begin position="123"/>
        <end position="147"/>
    </location>
</feature>
<dbReference type="PROSITE" id="PS51371">
    <property type="entry name" value="CBS"/>
    <property type="match status" value="2"/>
</dbReference>
<keyword evidence="21" id="KW-1185">Reference proteome</keyword>
<keyword evidence="4 15" id="KW-0645">Protease</keyword>
<keyword evidence="9 15" id="KW-0862">Zinc</keyword>
<evidence type="ECO:0000256" key="6">
    <source>
        <dbReference type="ARBA" id="ARBA00022723"/>
    </source>
</evidence>
<dbReference type="PANTHER" id="PTHR39188:SF3">
    <property type="entry name" value="STAGE IV SPORULATION PROTEIN FB"/>
    <property type="match status" value="1"/>
</dbReference>
<dbReference type="GO" id="GO:0046872">
    <property type="term" value="F:metal ion binding"/>
    <property type="evidence" value="ECO:0007669"/>
    <property type="project" value="UniProtKB-UniRule"/>
</dbReference>
<dbReference type="Pfam" id="PF00571">
    <property type="entry name" value="CBS"/>
    <property type="match status" value="2"/>
</dbReference>
<evidence type="ECO:0000256" key="12">
    <source>
        <dbReference type="ARBA" id="ARBA00023122"/>
    </source>
</evidence>
<dbReference type="SUPFAM" id="SSF54631">
    <property type="entry name" value="CBS-domain pair"/>
    <property type="match status" value="1"/>
</dbReference>
<keyword evidence="6 15" id="KW-0479">Metal-binding</keyword>
<evidence type="ECO:0000256" key="15">
    <source>
        <dbReference type="PIRNR" id="PIRNR006404"/>
    </source>
</evidence>
<feature type="binding site" evidence="17">
    <location>
        <position position="82"/>
    </location>
    <ligand>
        <name>Zn(2+)</name>
        <dbReference type="ChEBI" id="CHEBI:29105"/>
        <note>catalytic</note>
    </ligand>
</feature>
<dbReference type="InterPro" id="IPR046342">
    <property type="entry name" value="CBS_dom_sf"/>
</dbReference>
<evidence type="ECO:0000313" key="20">
    <source>
        <dbReference type="EMBL" id="MDE4908065.1"/>
    </source>
</evidence>
<comment type="similarity">
    <text evidence="2 15">Belongs to the peptidase M50B family.</text>
</comment>
<dbReference type="GO" id="GO:0009086">
    <property type="term" value="P:methionine biosynthetic process"/>
    <property type="evidence" value="ECO:0007669"/>
    <property type="project" value="UniProtKB-KW"/>
</dbReference>
<evidence type="ECO:0000256" key="10">
    <source>
        <dbReference type="ARBA" id="ARBA00022989"/>
    </source>
</evidence>
<keyword evidence="8 15" id="KW-0378">Hydrolase</keyword>
<proteinExistence type="inferred from homology"/>
<protein>
    <recommendedName>
        <fullName evidence="15">Zinc metalloprotease</fullName>
    </recommendedName>
</protein>
<evidence type="ECO:0000256" key="1">
    <source>
        <dbReference type="ARBA" id="ARBA00004651"/>
    </source>
</evidence>
<comment type="subcellular location">
    <subcellularLocation>
        <location evidence="1 15">Cell membrane</location>
        <topology evidence="1 15">Multi-pass membrane protein</topology>
    </subcellularLocation>
</comment>
<keyword evidence="5 15" id="KW-0812">Transmembrane</keyword>
<dbReference type="PANTHER" id="PTHR39188">
    <property type="entry name" value="MEMBRANE-ASSOCIATED ZINC METALLOPROTEASE M50B"/>
    <property type="match status" value="1"/>
</dbReference>
<evidence type="ECO:0000259" key="19">
    <source>
        <dbReference type="PROSITE" id="PS51371"/>
    </source>
</evidence>
<feature type="active site" evidence="16">
    <location>
        <position position="83"/>
    </location>
</feature>
<evidence type="ECO:0000256" key="14">
    <source>
        <dbReference type="ARBA" id="ARBA00023167"/>
    </source>
</evidence>
<dbReference type="Proteomes" id="UP001143747">
    <property type="component" value="Unassembled WGS sequence"/>
</dbReference>
<dbReference type="GO" id="GO:0005886">
    <property type="term" value="C:plasma membrane"/>
    <property type="evidence" value="ECO:0007669"/>
    <property type="project" value="UniProtKB-SubCell"/>
</dbReference>
<feature type="transmembrane region" description="Helical" evidence="15">
    <location>
        <begin position="21"/>
        <end position="42"/>
    </location>
</feature>
<feature type="transmembrane region" description="Helical" evidence="15">
    <location>
        <begin position="62"/>
        <end position="82"/>
    </location>
</feature>
<evidence type="ECO:0000256" key="13">
    <source>
        <dbReference type="ARBA" id="ARBA00023136"/>
    </source>
</evidence>
<comment type="cofactor">
    <cofactor evidence="15 17">
        <name>Zn(2+)</name>
        <dbReference type="ChEBI" id="CHEBI:29105"/>
    </cofactor>
    <text evidence="15 17">Binds 1 zinc ion per subunit.</text>
</comment>
<keyword evidence="13 15" id="KW-0472">Membrane</keyword>
<dbReference type="EMBL" id="JAKELO010000002">
    <property type="protein sequence ID" value="MDE4908065.1"/>
    <property type="molecule type" value="Genomic_DNA"/>
</dbReference>
<dbReference type="InterPro" id="IPR016483">
    <property type="entry name" value="UCP006404_Pept_M50_CBS"/>
</dbReference>
<feature type="transmembrane region" description="Helical" evidence="15">
    <location>
        <begin position="159"/>
        <end position="180"/>
    </location>
</feature>
<evidence type="ECO:0000256" key="11">
    <source>
        <dbReference type="ARBA" id="ARBA00023049"/>
    </source>
</evidence>
<evidence type="ECO:0000256" key="16">
    <source>
        <dbReference type="PIRSR" id="PIRSR006404-1"/>
    </source>
</evidence>
<dbReference type="RefSeq" id="WP_274924701.1">
    <property type="nucleotide sequence ID" value="NZ_JAKELO010000002.1"/>
</dbReference>
<evidence type="ECO:0000256" key="18">
    <source>
        <dbReference type="PROSITE-ProRule" id="PRU00703"/>
    </source>
</evidence>
<dbReference type="GO" id="GO:0008237">
    <property type="term" value="F:metallopeptidase activity"/>
    <property type="evidence" value="ECO:0007669"/>
    <property type="project" value="UniProtKB-UniRule"/>
</dbReference>
<keyword evidence="10 15" id="KW-1133">Transmembrane helix</keyword>
<dbReference type="InterPro" id="IPR000644">
    <property type="entry name" value="CBS_dom"/>
</dbReference>
<feature type="domain" description="CBS" evidence="19">
    <location>
        <begin position="326"/>
        <end position="382"/>
    </location>
</feature>
<dbReference type="SMART" id="SM00116">
    <property type="entry name" value="CBS"/>
    <property type="match status" value="2"/>
</dbReference>
<keyword evidence="14" id="KW-0486">Methionine biosynthesis</keyword>
<keyword evidence="11 15" id="KW-0482">Metalloprotease</keyword>
<evidence type="ECO:0000313" key="21">
    <source>
        <dbReference type="Proteomes" id="UP001143747"/>
    </source>
</evidence>
<dbReference type="PIRSF" id="PIRSF006404">
    <property type="entry name" value="UCP006404_Pept_M50_CBS"/>
    <property type="match status" value="1"/>
</dbReference>
<feature type="domain" description="CBS" evidence="19">
    <location>
        <begin position="264"/>
        <end position="320"/>
    </location>
</feature>
<keyword evidence="12 18" id="KW-0129">CBS domain</keyword>
<dbReference type="CDD" id="cd04801">
    <property type="entry name" value="CBS_pair_peptidase_M50"/>
    <property type="match status" value="1"/>
</dbReference>
<evidence type="ECO:0000256" key="2">
    <source>
        <dbReference type="ARBA" id="ARBA00007931"/>
    </source>
</evidence>
<evidence type="ECO:0000256" key="3">
    <source>
        <dbReference type="ARBA" id="ARBA00022475"/>
    </source>
</evidence>
<evidence type="ECO:0000256" key="9">
    <source>
        <dbReference type="ARBA" id="ARBA00022833"/>
    </source>
</evidence>
<evidence type="ECO:0000256" key="8">
    <source>
        <dbReference type="ARBA" id="ARBA00022801"/>
    </source>
</evidence>
<dbReference type="Gene3D" id="3.10.580.10">
    <property type="entry name" value="CBS-domain"/>
    <property type="match status" value="2"/>
</dbReference>
<feature type="transmembrane region" description="Helical" evidence="15">
    <location>
        <begin position="214"/>
        <end position="240"/>
    </location>
</feature>
<dbReference type="GO" id="GO:0006508">
    <property type="term" value="P:proteolysis"/>
    <property type="evidence" value="ECO:0007669"/>
    <property type="project" value="UniProtKB-KW"/>
</dbReference>
<keyword evidence="7" id="KW-0677">Repeat</keyword>
<organism evidence="20 21">
    <name type="scientific">Methanogenium marinum</name>
    <dbReference type="NCBI Taxonomy" id="348610"/>
    <lineage>
        <taxon>Archaea</taxon>
        <taxon>Methanobacteriati</taxon>
        <taxon>Methanobacteriota</taxon>
        <taxon>Stenosarchaea group</taxon>
        <taxon>Methanomicrobia</taxon>
        <taxon>Methanomicrobiales</taxon>
        <taxon>Methanomicrobiaceae</taxon>
        <taxon>Methanogenium</taxon>
    </lineage>
</organism>
<gene>
    <name evidence="20" type="ORF">L0665_05505</name>
</gene>
<keyword evidence="3 15" id="KW-1003">Cell membrane</keyword>
<accession>A0A9Q4PVI7</accession>
<comment type="caution">
    <text evidence="20">The sequence shown here is derived from an EMBL/GenBank/DDBJ whole genome shotgun (WGS) entry which is preliminary data.</text>
</comment>
<dbReference type="CDD" id="cd06164">
    <property type="entry name" value="S2P-M50_SpoIVFB_CBS"/>
    <property type="match status" value="1"/>
</dbReference>
<reference evidence="20" key="1">
    <citation type="submission" date="2022-01" db="EMBL/GenBank/DDBJ databases">
        <title>Draft genome of Methanogenium marinum DSM 15558.</title>
        <authorList>
            <person name="Chen S.-C."/>
            <person name="You Y.-T."/>
        </authorList>
    </citation>
    <scope>NUCLEOTIDE SEQUENCE</scope>
    <source>
        <strain evidence="20">DSM 15558</strain>
    </source>
</reference>
<dbReference type="InterPro" id="IPR008915">
    <property type="entry name" value="Peptidase_M50"/>
</dbReference>
<feature type="binding site" evidence="17">
    <location>
        <position position="186"/>
    </location>
    <ligand>
        <name>Zn(2+)</name>
        <dbReference type="ChEBI" id="CHEBI:29105"/>
        <note>catalytic</note>
    </ligand>
</feature>
<evidence type="ECO:0000256" key="17">
    <source>
        <dbReference type="PIRSR" id="PIRSR006404-2"/>
    </source>
</evidence>